<proteinExistence type="predicted"/>
<feature type="chain" id="PRO_5037072502" evidence="1">
    <location>
        <begin position="23"/>
        <end position="229"/>
    </location>
</feature>
<dbReference type="EMBL" id="JAERQG010000001">
    <property type="protein sequence ID" value="MBL0764312.1"/>
    <property type="molecule type" value="Genomic_DNA"/>
</dbReference>
<sequence length="229" mass="25737">MKSIRTLYIFLFLTFSSGSMYAQEHFIGVKGGVSIPFVDFNDFALETNYSQYIFAAPYAAISYRHMSTPKIGVQFDLAYAQKGWGQNLIVEQQVANTIKNTIDYIELPVYLHWAILGDRKFNIGINGGVYAAYAISASRQIVNLTALEQSVAEYNIETDNRTDFGLMLGINVSYDFSFGEIQLEGSYKPGFANILPVSHIKKENPIVSSNQSPTFTINYLIPLSKFKKE</sequence>
<evidence type="ECO:0000256" key="1">
    <source>
        <dbReference type="SAM" id="SignalP"/>
    </source>
</evidence>
<comment type="caution">
    <text evidence="3">The sequence shown here is derived from an EMBL/GenBank/DDBJ whole genome shotgun (WGS) entry which is preliminary data.</text>
</comment>
<dbReference type="Proteomes" id="UP000642920">
    <property type="component" value="Unassembled WGS sequence"/>
</dbReference>
<feature type="signal peptide" evidence="1">
    <location>
        <begin position="1"/>
        <end position="22"/>
    </location>
</feature>
<keyword evidence="1" id="KW-0732">Signal</keyword>
<dbReference type="InterPro" id="IPR025665">
    <property type="entry name" value="Beta-barrel_OMP_2"/>
</dbReference>
<name>A0A937DDK2_9BACT</name>
<gene>
    <name evidence="3" type="ORF">JKP34_03550</name>
</gene>
<evidence type="ECO:0000313" key="3">
    <source>
        <dbReference type="EMBL" id="MBL0764312.1"/>
    </source>
</evidence>
<protein>
    <submittedName>
        <fullName evidence="3">PorT family protein</fullName>
    </submittedName>
</protein>
<feature type="domain" description="Outer membrane protein beta-barrel" evidence="2">
    <location>
        <begin position="22"/>
        <end position="194"/>
    </location>
</feature>
<evidence type="ECO:0000259" key="2">
    <source>
        <dbReference type="Pfam" id="PF13568"/>
    </source>
</evidence>
<accession>A0A937DDK2</accession>
<organism evidence="3 4">
    <name type="scientific">Marivirga atlantica</name>
    <dbReference type="NCBI Taxonomy" id="1548457"/>
    <lineage>
        <taxon>Bacteria</taxon>
        <taxon>Pseudomonadati</taxon>
        <taxon>Bacteroidota</taxon>
        <taxon>Cytophagia</taxon>
        <taxon>Cytophagales</taxon>
        <taxon>Marivirgaceae</taxon>
        <taxon>Marivirga</taxon>
    </lineage>
</organism>
<evidence type="ECO:0000313" key="4">
    <source>
        <dbReference type="Proteomes" id="UP000642920"/>
    </source>
</evidence>
<dbReference type="RefSeq" id="WP_201917778.1">
    <property type="nucleotide sequence ID" value="NZ_JAERQG010000001.1"/>
</dbReference>
<reference evidence="3" key="1">
    <citation type="submission" date="2021-01" db="EMBL/GenBank/DDBJ databases">
        <title>Marivirga sp. nov., isolated from intertidal surface sediments.</title>
        <authorList>
            <person name="Zhang M."/>
        </authorList>
    </citation>
    <scope>NUCLEOTIDE SEQUENCE</scope>
    <source>
        <strain evidence="3">SM1354</strain>
    </source>
</reference>
<keyword evidence="4" id="KW-1185">Reference proteome</keyword>
<dbReference type="Pfam" id="PF13568">
    <property type="entry name" value="OMP_b-brl_2"/>
    <property type="match status" value="1"/>
</dbReference>
<dbReference type="AlphaFoldDB" id="A0A937DDK2"/>